<dbReference type="GO" id="GO:0004605">
    <property type="term" value="F:phosphatidate cytidylyltransferase activity"/>
    <property type="evidence" value="ECO:0007669"/>
    <property type="project" value="UniProtKB-UniRule"/>
</dbReference>
<evidence type="ECO:0000256" key="6">
    <source>
        <dbReference type="ARBA" id="ARBA00012487"/>
    </source>
</evidence>
<keyword evidence="9 20" id="KW-0808">Transferase</keyword>
<evidence type="ECO:0000256" key="17">
    <source>
        <dbReference type="ARBA" id="ARBA00023264"/>
    </source>
</evidence>
<evidence type="ECO:0000256" key="13">
    <source>
        <dbReference type="ARBA" id="ARBA00023098"/>
    </source>
</evidence>
<proteinExistence type="inferred from homology"/>
<dbReference type="Pfam" id="PF09139">
    <property type="entry name" value="Tam41_Mmp37"/>
    <property type="match status" value="1"/>
</dbReference>
<comment type="subcellular location">
    <subcellularLocation>
        <location evidence="2 20">Mitochondrion inner membrane</location>
        <topology evidence="2 20">Peripheral membrane protein</topology>
        <orientation evidence="2 20">Matrix side</orientation>
    </subcellularLocation>
</comment>
<evidence type="ECO:0000256" key="12">
    <source>
        <dbReference type="ARBA" id="ARBA00022842"/>
    </source>
</evidence>
<comment type="pathway">
    <text evidence="4">Lipid metabolism.</text>
</comment>
<evidence type="ECO:0000256" key="15">
    <source>
        <dbReference type="ARBA" id="ARBA00023136"/>
    </source>
</evidence>
<name>A0A6H5IXC3_9HYME</name>
<keyword evidence="16 20" id="KW-0594">Phospholipid biosynthesis</keyword>
<keyword evidence="15 20" id="KW-0472">Membrane</keyword>
<dbReference type="PANTHER" id="PTHR13619">
    <property type="entry name" value="PHOSPHATIDATE CYTIDYLYLTRANSFERASE, MITOCHONDRIAL"/>
    <property type="match status" value="1"/>
</dbReference>
<evidence type="ECO:0000313" key="23">
    <source>
        <dbReference type="Proteomes" id="UP000479190"/>
    </source>
</evidence>
<evidence type="ECO:0000256" key="9">
    <source>
        <dbReference type="ARBA" id="ARBA00022679"/>
    </source>
</evidence>
<feature type="region of interest" description="Disordered" evidence="21">
    <location>
        <begin position="348"/>
        <end position="372"/>
    </location>
</feature>
<evidence type="ECO:0000256" key="1">
    <source>
        <dbReference type="ARBA" id="ARBA00001946"/>
    </source>
</evidence>
<evidence type="ECO:0000256" key="19">
    <source>
        <dbReference type="ARBA" id="ARBA00031502"/>
    </source>
</evidence>
<dbReference type="PANTHER" id="PTHR13619:SF0">
    <property type="entry name" value="PHOSPHATIDATE CYTIDYLYLTRANSFERASE, MITOCHONDRIAL"/>
    <property type="match status" value="1"/>
</dbReference>
<evidence type="ECO:0000256" key="20">
    <source>
        <dbReference type="PIRNR" id="PIRNR028840"/>
    </source>
</evidence>
<keyword evidence="13 20" id="KW-0443">Lipid metabolism</keyword>
<dbReference type="Proteomes" id="UP000479190">
    <property type="component" value="Unassembled WGS sequence"/>
</dbReference>
<evidence type="ECO:0000256" key="11">
    <source>
        <dbReference type="ARBA" id="ARBA00022792"/>
    </source>
</evidence>
<dbReference type="PIRSF" id="PIRSF028840">
    <property type="entry name" value="Mmp37"/>
    <property type="match status" value="1"/>
</dbReference>
<keyword evidence="14 20" id="KW-0496">Mitochondrion</keyword>
<dbReference type="EC" id="2.7.7.41" evidence="6 20"/>
<comment type="similarity">
    <text evidence="5 20">Belongs to the TAM41 family.</text>
</comment>
<comment type="cofactor">
    <cofactor evidence="1 20">
        <name>Mg(2+)</name>
        <dbReference type="ChEBI" id="CHEBI:18420"/>
    </cofactor>
</comment>
<gene>
    <name evidence="22" type="ORF">TBRA_LOCUS12347</name>
</gene>
<dbReference type="OrthoDB" id="341477at2759"/>
<keyword evidence="12 20" id="KW-0460">Magnesium</keyword>
<keyword evidence="10 20" id="KW-0548">Nucleotidyltransferase</keyword>
<comment type="catalytic activity">
    <reaction evidence="20">
        <text>a 1,2-diacyl-sn-glycero-3-phosphate + CTP + H(+) = a CDP-1,2-diacyl-sn-glycerol + diphosphate</text>
        <dbReference type="Rhea" id="RHEA:16229"/>
        <dbReference type="ChEBI" id="CHEBI:15378"/>
        <dbReference type="ChEBI" id="CHEBI:33019"/>
        <dbReference type="ChEBI" id="CHEBI:37563"/>
        <dbReference type="ChEBI" id="CHEBI:58332"/>
        <dbReference type="ChEBI" id="CHEBI:58608"/>
        <dbReference type="EC" id="2.7.7.41"/>
    </reaction>
</comment>
<dbReference type="GO" id="GO:0005743">
    <property type="term" value="C:mitochondrial inner membrane"/>
    <property type="evidence" value="ECO:0007669"/>
    <property type="project" value="UniProtKB-SubCell"/>
</dbReference>
<evidence type="ECO:0000256" key="18">
    <source>
        <dbReference type="ARBA" id="ARBA00029893"/>
    </source>
</evidence>
<evidence type="ECO:0000256" key="10">
    <source>
        <dbReference type="ARBA" id="ARBA00022695"/>
    </source>
</evidence>
<dbReference type="UniPathway" id="UPA00557">
    <property type="reaction ID" value="UER00614"/>
</dbReference>
<dbReference type="AlphaFoldDB" id="A0A6H5IXC3"/>
<organism evidence="22 23">
    <name type="scientific">Trichogramma brassicae</name>
    <dbReference type="NCBI Taxonomy" id="86971"/>
    <lineage>
        <taxon>Eukaryota</taxon>
        <taxon>Metazoa</taxon>
        <taxon>Ecdysozoa</taxon>
        <taxon>Arthropoda</taxon>
        <taxon>Hexapoda</taxon>
        <taxon>Insecta</taxon>
        <taxon>Pterygota</taxon>
        <taxon>Neoptera</taxon>
        <taxon>Endopterygota</taxon>
        <taxon>Hymenoptera</taxon>
        <taxon>Apocrita</taxon>
        <taxon>Proctotrupomorpha</taxon>
        <taxon>Chalcidoidea</taxon>
        <taxon>Trichogrammatidae</taxon>
        <taxon>Trichogramma</taxon>
    </lineage>
</organism>
<evidence type="ECO:0000256" key="16">
    <source>
        <dbReference type="ARBA" id="ARBA00023209"/>
    </source>
</evidence>
<sequence length="372" mass="42115">MIDKVSQLRSVLRDFPRSMKFCFAYGSGVLKQKSDPSNNMLDLIFVVSNPYNWHAENMIKNRHHYAQPLKFFGHKAVARVQESWGAGIYYNTLVTTAEGRNIKYGVVSEVSLVEDLLDWNKLYLAGRLHKPVEVIQEPEKSSPIRTALIQNLHSAVHVALLLLPEHFTEEQFFMTIAGLSYHGDFRMIIGEDKNKISNIVKPQMKNFRELYAPILKNFDPFIDFPLGSNGENTCRQDVSPVTKVHHFNQLPKTPQMMLVKNWSAGPRSQDTEDCLRAIANDPDSDELLSLCLRKIVMHSSLTQSLKGIVTAGLGKSVRYSGKKLSKMISSLKNKKLLPPSDFRLKTSNVQKMAQEKAPLKLSNGDKTSEKQV</sequence>
<accession>A0A6H5IXC3</accession>
<dbReference type="GO" id="GO:0016024">
    <property type="term" value="P:CDP-diacylglycerol biosynthetic process"/>
    <property type="evidence" value="ECO:0007669"/>
    <property type="project" value="UniProtKB-UniRule"/>
</dbReference>
<keyword evidence="8 20" id="KW-0444">Lipid biosynthesis</keyword>
<protein>
    <recommendedName>
        <fullName evidence="7 20">Phosphatidate cytidylyltransferase, mitochondrial</fullName>
        <ecNumber evidence="6 20">2.7.7.41</ecNumber>
    </recommendedName>
    <alternativeName>
        <fullName evidence="18 20">CDP-diacylglycerol synthase</fullName>
    </alternativeName>
    <alternativeName>
        <fullName evidence="19 20">Mitochondrial translocator assembly and maintenance protein 41 homolog</fullName>
    </alternativeName>
</protein>
<evidence type="ECO:0000256" key="7">
    <source>
        <dbReference type="ARBA" id="ARBA00018337"/>
    </source>
</evidence>
<evidence type="ECO:0000256" key="8">
    <source>
        <dbReference type="ARBA" id="ARBA00022516"/>
    </source>
</evidence>
<keyword evidence="11 20" id="KW-0999">Mitochondrion inner membrane</keyword>
<reference evidence="22 23" key="1">
    <citation type="submission" date="2020-02" db="EMBL/GenBank/DDBJ databases">
        <authorList>
            <person name="Ferguson B K."/>
        </authorList>
    </citation>
    <scope>NUCLEOTIDE SEQUENCE [LARGE SCALE GENOMIC DNA]</scope>
</reference>
<keyword evidence="23" id="KW-1185">Reference proteome</keyword>
<evidence type="ECO:0000256" key="21">
    <source>
        <dbReference type="SAM" id="MobiDB-lite"/>
    </source>
</evidence>
<evidence type="ECO:0000313" key="22">
    <source>
        <dbReference type="EMBL" id="CAB0040651.1"/>
    </source>
</evidence>
<dbReference type="EMBL" id="CADCXV010001040">
    <property type="protein sequence ID" value="CAB0040651.1"/>
    <property type="molecule type" value="Genomic_DNA"/>
</dbReference>
<evidence type="ECO:0000256" key="4">
    <source>
        <dbReference type="ARBA" id="ARBA00005189"/>
    </source>
</evidence>
<evidence type="ECO:0000256" key="2">
    <source>
        <dbReference type="ARBA" id="ARBA00004443"/>
    </source>
</evidence>
<comment type="function">
    <text evidence="20">Catalyzes the conversion of phosphatidic acid (PA) to CDP-diacylglycerol (CDP-DAG), an essential intermediate in the synthesis of phosphatidylglycerol, cardiolipin and phosphatidylinositol.</text>
</comment>
<evidence type="ECO:0000256" key="5">
    <source>
        <dbReference type="ARBA" id="ARBA00005458"/>
    </source>
</evidence>
<evidence type="ECO:0000256" key="14">
    <source>
        <dbReference type="ARBA" id="ARBA00023128"/>
    </source>
</evidence>
<dbReference type="GO" id="GO:0032049">
    <property type="term" value="P:cardiolipin biosynthetic process"/>
    <property type="evidence" value="ECO:0007669"/>
    <property type="project" value="UniProtKB-UniRule"/>
</dbReference>
<comment type="pathway">
    <text evidence="3 20">Phospholipid metabolism; CDP-diacylglycerol biosynthesis; CDP-diacylglycerol from sn-glycerol 3-phosphate: step 3/3.</text>
</comment>
<dbReference type="InterPro" id="IPR015222">
    <property type="entry name" value="Tam41"/>
</dbReference>
<keyword evidence="17 20" id="KW-1208">Phospholipid metabolism</keyword>
<evidence type="ECO:0000256" key="3">
    <source>
        <dbReference type="ARBA" id="ARBA00005119"/>
    </source>
</evidence>